<dbReference type="GO" id="GO:0008889">
    <property type="term" value="F:glycerophosphodiester phosphodiesterase activity"/>
    <property type="evidence" value="ECO:0007669"/>
    <property type="project" value="UniProtKB-EC"/>
</dbReference>
<sequence length="335" mass="37161">MEASCSLYSGSSMQSLLTGVRDSNPEPRVAIIGHRGCGKNIVTAHGLVCDGRPSVMENTIVSFNLAASNGADFVEFDVQVTKDGHPVIFHDDFMIMNDKKLDCLLHKRICDMTLEEFTQVGFRKEPQRVTKPLYRMIKDGSYSPWNVSIDDSLCTLEQAFAQVSPLVGFNIELKFDDFNHIANEELRRVIDAVLKVVKESNRGRKVFFSSFHPDAIILLRQEQSFYPALFLTNGVSDKYPDSRRNSLMAAVEVCLTGNLQGIVSEVNAILQLPEVVETIKAAGLTLLTYGDLNNVAEIFHFQESLGVDGVIVDHVPEMVLELLKNKALAVGLVSH</sequence>
<evidence type="ECO:0000259" key="5">
    <source>
        <dbReference type="PROSITE" id="PS51704"/>
    </source>
</evidence>
<evidence type="ECO:0000256" key="4">
    <source>
        <dbReference type="ARBA" id="ARBA00047512"/>
    </source>
</evidence>
<dbReference type="GO" id="GO:0006071">
    <property type="term" value="P:glycerol metabolic process"/>
    <property type="evidence" value="ECO:0007669"/>
    <property type="project" value="UniProtKB-KW"/>
</dbReference>
<keyword evidence="7" id="KW-1185">Reference proteome</keyword>
<comment type="catalytic activity">
    <reaction evidence="4">
        <text>a sn-glycero-3-phosphodiester + H2O = an alcohol + sn-glycerol 3-phosphate + H(+)</text>
        <dbReference type="Rhea" id="RHEA:12969"/>
        <dbReference type="ChEBI" id="CHEBI:15377"/>
        <dbReference type="ChEBI" id="CHEBI:15378"/>
        <dbReference type="ChEBI" id="CHEBI:30879"/>
        <dbReference type="ChEBI" id="CHEBI:57597"/>
        <dbReference type="ChEBI" id="CHEBI:83408"/>
        <dbReference type="EC" id="3.1.4.46"/>
    </reaction>
</comment>
<keyword evidence="3" id="KW-0378">Hydrolase</keyword>
<feature type="domain" description="GP-PDE" evidence="5">
    <location>
        <begin position="40"/>
        <end position="322"/>
    </location>
</feature>
<dbReference type="Proteomes" id="UP000886520">
    <property type="component" value="Chromosome 7"/>
</dbReference>
<dbReference type="PANTHER" id="PTHR22958:SF1">
    <property type="entry name" value="GLYCEROPHOSPHOCHOLINE PHOSPHODIESTERASE GPCPD1"/>
    <property type="match status" value="1"/>
</dbReference>
<gene>
    <name evidence="6" type="ORF">GOP47_0007301</name>
</gene>
<evidence type="ECO:0000313" key="7">
    <source>
        <dbReference type="Proteomes" id="UP000886520"/>
    </source>
</evidence>
<dbReference type="AlphaFoldDB" id="A0A9D4V196"/>
<dbReference type="PROSITE" id="PS51704">
    <property type="entry name" value="GP_PDE"/>
    <property type="match status" value="1"/>
</dbReference>
<organism evidence="6 7">
    <name type="scientific">Adiantum capillus-veneris</name>
    <name type="common">Maidenhair fern</name>
    <dbReference type="NCBI Taxonomy" id="13818"/>
    <lineage>
        <taxon>Eukaryota</taxon>
        <taxon>Viridiplantae</taxon>
        <taxon>Streptophyta</taxon>
        <taxon>Embryophyta</taxon>
        <taxon>Tracheophyta</taxon>
        <taxon>Polypodiopsida</taxon>
        <taxon>Polypodiidae</taxon>
        <taxon>Polypodiales</taxon>
        <taxon>Pteridineae</taxon>
        <taxon>Pteridaceae</taxon>
        <taxon>Vittarioideae</taxon>
        <taxon>Adiantum</taxon>
    </lineage>
</organism>
<keyword evidence="2" id="KW-0319">Glycerol metabolism</keyword>
<proteinExistence type="predicted"/>
<dbReference type="InterPro" id="IPR017946">
    <property type="entry name" value="PLC-like_Pdiesterase_TIM-brl"/>
</dbReference>
<dbReference type="EMBL" id="JABFUD020000007">
    <property type="protein sequence ID" value="KAI5077477.1"/>
    <property type="molecule type" value="Genomic_DNA"/>
</dbReference>
<dbReference type="InterPro" id="IPR051578">
    <property type="entry name" value="GDPD"/>
</dbReference>
<evidence type="ECO:0000256" key="1">
    <source>
        <dbReference type="ARBA" id="ARBA00012247"/>
    </source>
</evidence>
<dbReference type="EC" id="3.1.4.46" evidence="1"/>
<protein>
    <recommendedName>
        <fullName evidence="1">glycerophosphodiester phosphodiesterase</fullName>
        <ecNumber evidence="1">3.1.4.46</ecNumber>
    </recommendedName>
</protein>
<evidence type="ECO:0000256" key="3">
    <source>
        <dbReference type="ARBA" id="ARBA00022801"/>
    </source>
</evidence>
<evidence type="ECO:0000256" key="2">
    <source>
        <dbReference type="ARBA" id="ARBA00022798"/>
    </source>
</evidence>
<name>A0A9D4V196_ADICA</name>
<dbReference type="GO" id="GO:0046475">
    <property type="term" value="P:glycerophospholipid catabolic process"/>
    <property type="evidence" value="ECO:0007669"/>
    <property type="project" value="TreeGrafter"/>
</dbReference>
<evidence type="ECO:0000313" key="6">
    <source>
        <dbReference type="EMBL" id="KAI5077477.1"/>
    </source>
</evidence>
<dbReference type="Pfam" id="PF03009">
    <property type="entry name" value="GDPD"/>
    <property type="match status" value="1"/>
</dbReference>
<dbReference type="PANTHER" id="PTHR22958">
    <property type="entry name" value="GLYCEROPHOSPHORYL DIESTER PHOSPHODIESTERASE"/>
    <property type="match status" value="1"/>
</dbReference>
<dbReference type="Gene3D" id="3.20.20.190">
    <property type="entry name" value="Phosphatidylinositol (PI) phosphodiesterase"/>
    <property type="match status" value="1"/>
</dbReference>
<dbReference type="InterPro" id="IPR030395">
    <property type="entry name" value="GP_PDE_dom"/>
</dbReference>
<dbReference type="OrthoDB" id="1058301at2759"/>
<comment type="caution">
    <text evidence="6">The sequence shown here is derived from an EMBL/GenBank/DDBJ whole genome shotgun (WGS) entry which is preliminary data.</text>
</comment>
<dbReference type="PROSITE" id="PS50007">
    <property type="entry name" value="PIPLC_X_DOMAIN"/>
    <property type="match status" value="1"/>
</dbReference>
<reference evidence="6" key="1">
    <citation type="submission" date="2021-01" db="EMBL/GenBank/DDBJ databases">
        <title>Adiantum capillus-veneris genome.</title>
        <authorList>
            <person name="Fang Y."/>
            <person name="Liao Q."/>
        </authorList>
    </citation>
    <scope>NUCLEOTIDE SEQUENCE</scope>
    <source>
        <strain evidence="6">H3</strain>
        <tissue evidence="6">Leaf</tissue>
    </source>
</reference>
<dbReference type="SUPFAM" id="SSF51695">
    <property type="entry name" value="PLC-like phosphodiesterases"/>
    <property type="match status" value="1"/>
</dbReference>
<accession>A0A9D4V196</accession>